<dbReference type="Pfam" id="PF00126">
    <property type="entry name" value="HTH_1"/>
    <property type="match status" value="1"/>
</dbReference>
<dbReference type="InterPro" id="IPR005119">
    <property type="entry name" value="LysR_subst-bd"/>
</dbReference>
<dbReference type="GO" id="GO:0006351">
    <property type="term" value="P:DNA-templated transcription"/>
    <property type="evidence" value="ECO:0007669"/>
    <property type="project" value="TreeGrafter"/>
</dbReference>
<protein>
    <submittedName>
        <fullName evidence="6">LysR family transcriptional regulator</fullName>
    </submittedName>
</protein>
<comment type="caution">
    <text evidence="6">The sequence shown here is derived from an EMBL/GenBank/DDBJ whole genome shotgun (WGS) entry which is preliminary data.</text>
</comment>
<gene>
    <name evidence="6" type="ORF">EET67_19640</name>
</gene>
<keyword evidence="2" id="KW-0805">Transcription regulation</keyword>
<name>A0A432V1L3_9HYPH</name>
<dbReference type="Gene3D" id="3.40.190.10">
    <property type="entry name" value="Periplasmic binding protein-like II"/>
    <property type="match status" value="2"/>
</dbReference>
<dbReference type="PROSITE" id="PS50931">
    <property type="entry name" value="HTH_LYSR"/>
    <property type="match status" value="1"/>
</dbReference>
<feature type="domain" description="HTH lysR-type" evidence="5">
    <location>
        <begin position="1"/>
        <end position="56"/>
    </location>
</feature>
<accession>A0A432V1L3</accession>
<dbReference type="InterPro" id="IPR036390">
    <property type="entry name" value="WH_DNA-bd_sf"/>
</dbReference>
<dbReference type="AlphaFoldDB" id="A0A432V1L3"/>
<keyword evidence="4" id="KW-0804">Transcription</keyword>
<evidence type="ECO:0000256" key="3">
    <source>
        <dbReference type="ARBA" id="ARBA00023125"/>
    </source>
</evidence>
<dbReference type="InterPro" id="IPR058163">
    <property type="entry name" value="LysR-type_TF_proteobact-type"/>
</dbReference>
<dbReference type="Gene3D" id="1.10.10.10">
    <property type="entry name" value="Winged helix-like DNA-binding domain superfamily/Winged helix DNA-binding domain"/>
    <property type="match status" value="1"/>
</dbReference>
<dbReference type="EMBL" id="RKST01000023">
    <property type="protein sequence ID" value="RUM96114.1"/>
    <property type="molecule type" value="Genomic_DNA"/>
</dbReference>
<evidence type="ECO:0000259" key="5">
    <source>
        <dbReference type="PROSITE" id="PS50931"/>
    </source>
</evidence>
<proteinExistence type="inferred from homology"/>
<dbReference type="SUPFAM" id="SSF53850">
    <property type="entry name" value="Periplasmic binding protein-like II"/>
    <property type="match status" value="1"/>
</dbReference>
<dbReference type="Proteomes" id="UP000281647">
    <property type="component" value="Unassembled WGS sequence"/>
</dbReference>
<sequence>MRAIQAFEAFGRHGSVTAAAEELGVSAGAISQQIRKAEEALGLRLLERRGRTVALSSWGKIYHAEISVGFDQIRQAQDMLARRRLESGFTISCLPSLAIKWVAPQLFDWQADHPGAAVRLEGTEFEPRFGKDQVDFRISYGAKIRAFDHYVELFTDWVVPACSPALLARHSLRRPADILDLPLLGIEWDRAHGSPPGWPEWAASIGAHYSKSPGELTLSLSSAAIDAAVNGRGFVLAQLAMAADEIATGRLVVPFNQRLQLSDAYFLAWDRAALEKPYGPELRAWITAISKRQEALSNNWAPPPVALG</sequence>
<comment type="similarity">
    <text evidence="1">Belongs to the LysR transcriptional regulatory family.</text>
</comment>
<dbReference type="GO" id="GO:0003700">
    <property type="term" value="F:DNA-binding transcription factor activity"/>
    <property type="evidence" value="ECO:0007669"/>
    <property type="project" value="InterPro"/>
</dbReference>
<organism evidence="6 7">
    <name type="scientific">Borborobacter arsenicus</name>
    <dbReference type="NCBI Taxonomy" id="1851146"/>
    <lineage>
        <taxon>Bacteria</taxon>
        <taxon>Pseudomonadati</taxon>
        <taxon>Pseudomonadota</taxon>
        <taxon>Alphaproteobacteria</taxon>
        <taxon>Hyphomicrobiales</taxon>
        <taxon>Phyllobacteriaceae</taxon>
        <taxon>Borborobacter</taxon>
    </lineage>
</organism>
<dbReference type="OrthoDB" id="7328368at2"/>
<evidence type="ECO:0000313" key="7">
    <source>
        <dbReference type="Proteomes" id="UP000281647"/>
    </source>
</evidence>
<dbReference type="PANTHER" id="PTHR30537:SF74">
    <property type="entry name" value="HTH-TYPE TRANSCRIPTIONAL REGULATOR TRPI"/>
    <property type="match status" value="1"/>
</dbReference>
<reference evidence="6 7" key="1">
    <citation type="submission" date="2018-11" db="EMBL/GenBank/DDBJ databases">
        <title>Pseudaminobacter arsenicus sp. nov., an arsenic-resistant bacterium isolated from arsenic-rich aquifers.</title>
        <authorList>
            <person name="Mu Y."/>
        </authorList>
    </citation>
    <scope>NUCLEOTIDE SEQUENCE [LARGE SCALE GENOMIC DNA]</scope>
    <source>
        <strain evidence="6 7">CB3</strain>
    </source>
</reference>
<evidence type="ECO:0000256" key="4">
    <source>
        <dbReference type="ARBA" id="ARBA00023163"/>
    </source>
</evidence>
<dbReference type="GO" id="GO:0043565">
    <property type="term" value="F:sequence-specific DNA binding"/>
    <property type="evidence" value="ECO:0007669"/>
    <property type="project" value="TreeGrafter"/>
</dbReference>
<evidence type="ECO:0000313" key="6">
    <source>
        <dbReference type="EMBL" id="RUM96114.1"/>
    </source>
</evidence>
<keyword evidence="7" id="KW-1185">Reference proteome</keyword>
<dbReference type="SUPFAM" id="SSF46785">
    <property type="entry name" value="Winged helix' DNA-binding domain"/>
    <property type="match status" value="1"/>
</dbReference>
<dbReference type="Pfam" id="PF03466">
    <property type="entry name" value="LysR_substrate"/>
    <property type="match status" value="1"/>
</dbReference>
<dbReference type="InterPro" id="IPR000847">
    <property type="entry name" value="LysR_HTH_N"/>
</dbReference>
<evidence type="ECO:0000256" key="2">
    <source>
        <dbReference type="ARBA" id="ARBA00023015"/>
    </source>
</evidence>
<keyword evidence="3" id="KW-0238">DNA-binding</keyword>
<dbReference type="PANTHER" id="PTHR30537">
    <property type="entry name" value="HTH-TYPE TRANSCRIPTIONAL REGULATOR"/>
    <property type="match status" value="1"/>
</dbReference>
<evidence type="ECO:0000256" key="1">
    <source>
        <dbReference type="ARBA" id="ARBA00009437"/>
    </source>
</evidence>
<dbReference type="InterPro" id="IPR036388">
    <property type="entry name" value="WH-like_DNA-bd_sf"/>
</dbReference>